<evidence type="ECO:0000256" key="1">
    <source>
        <dbReference type="ARBA" id="ARBA00004123"/>
    </source>
</evidence>
<dbReference type="Gene3D" id="1.10.246.220">
    <property type="match status" value="1"/>
</dbReference>
<gene>
    <name evidence="6" type="ORF">TCM_030409</name>
</gene>
<dbReference type="AlphaFoldDB" id="A0A061GH95"/>
<dbReference type="Gramene" id="EOY28946">
    <property type="protein sequence ID" value="EOY28946"/>
    <property type="gene ID" value="TCM_030409"/>
</dbReference>
<dbReference type="SMART" id="SM00717">
    <property type="entry name" value="SANT"/>
    <property type="match status" value="1"/>
</dbReference>
<evidence type="ECO:0000259" key="5">
    <source>
        <dbReference type="PROSITE" id="PS51294"/>
    </source>
</evidence>
<dbReference type="OMA" id="RDNMGHQ"/>
<dbReference type="HOGENOM" id="CLU_022973_0_0_1"/>
<name>A0A061GH95_THECC</name>
<dbReference type="CDD" id="cd11660">
    <property type="entry name" value="SANT_TRF"/>
    <property type="match status" value="1"/>
</dbReference>
<dbReference type="PROSITE" id="PS51294">
    <property type="entry name" value="HTH_MYB"/>
    <property type="match status" value="1"/>
</dbReference>
<reference evidence="6 7" key="1">
    <citation type="journal article" date="2013" name="Genome Biol.">
        <title>The genome sequence of the most widely cultivated cacao type and its use to identify candidate genes regulating pod color.</title>
        <authorList>
            <person name="Motamayor J.C."/>
            <person name="Mockaitis K."/>
            <person name="Schmutz J."/>
            <person name="Haiminen N."/>
            <person name="Iii D.L."/>
            <person name="Cornejo O."/>
            <person name="Findley S.D."/>
            <person name="Zheng P."/>
            <person name="Utro F."/>
            <person name="Royaert S."/>
            <person name="Saski C."/>
            <person name="Jenkins J."/>
            <person name="Podicheti R."/>
            <person name="Zhao M."/>
            <person name="Scheffler B.E."/>
            <person name="Stack J.C."/>
            <person name="Feltus F.A."/>
            <person name="Mustiga G.M."/>
            <person name="Amores F."/>
            <person name="Phillips W."/>
            <person name="Marelli J.P."/>
            <person name="May G.D."/>
            <person name="Shapiro H."/>
            <person name="Ma J."/>
            <person name="Bustamante C.D."/>
            <person name="Schnell R.J."/>
            <person name="Main D."/>
            <person name="Gilbert D."/>
            <person name="Parida L."/>
            <person name="Kuhn D.N."/>
        </authorList>
    </citation>
    <scope>NUCLEOTIDE SEQUENCE [LARGE SCALE GENOMIC DNA]</scope>
    <source>
        <strain evidence="7">cv. Matina 1-6</strain>
    </source>
</reference>
<keyword evidence="2" id="KW-0539">Nucleus</keyword>
<dbReference type="eggNOG" id="ENOG502QSW7">
    <property type="taxonomic scope" value="Eukaryota"/>
</dbReference>
<comment type="subcellular location">
    <subcellularLocation>
        <location evidence="1">Nucleus</location>
    </subcellularLocation>
</comment>
<dbReference type="FunCoup" id="A0A061GH95">
    <property type="interactions" value="1127"/>
</dbReference>
<keyword evidence="7" id="KW-1185">Reference proteome</keyword>
<sequence>MGEMDDFFHLPAASSLLRKFLSKEEDEMNMSKSDLSTTCLLKKASIVRSIQEGIANGSVPEEILDSLLLIEQVDRKQGLPVFDSMKAAFCAVALHCTLASLTRSWPCYYDAVQRIWRSRIRILEDSASSELVGPDLDKWRKEVEAALWDSEASQTLLRINTRGDALRCLRVYVDEARSSMKPAFLRLTLAASPASGRPHCGTDKGKGILRVNPQRRCKRGVPHRHYKGPVEIADSEEERPSYSKFGSLSTSEVNKVQEALKTSTADLLAVVTDPLPKVLEVAEKVASERAGKTLHTEAIQGDGNKNTDVPATSVNPTTASAQAKRVASDTGGENLSAKAIVEDHSKKGKGVASPSVSPTKDKSDPPPSVNPTTKPAQAKEGNHESQASIHQNEVPRPSLMERNGTARTYQWEDSIDGSSQELSGGSTRCRLPSPKIKPASPLKEYEIKRWVRKRKINRWSLHEEEVLAEAVRKYGSHWSQILRAYPQEFMNRTAGDLKDKWRNLTGK</sequence>
<dbReference type="EMBL" id="CM001884">
    <property type="protein sequence ID" value="EOY28946.1"/>
    <property type="molecule type" value="Genomic_DNA"/>
</dbReference>
<organism evidence="6 7">
    <name type="scientific">Theobroma cacao</name>
    <name type="common">Cacao</name>
    <name type="synonym">Cocoa</name>
    <dbReference type="NCBI Taxonomy" id="3641"/>
    <lineage>
        <taxon>Eukaryota</taxon>
        <taxon>Viridiplantae</taxon>
        <taxon>Streptophyta</taxon>
        <taxon>Embryophyta</taxon>
        <taxon>Tracheophyta</taxon>
        <taxon>Spermatophyta</taxon>
        <taxon>Magnoliopsida</taxon>
        <taxon>eudicotyledons</taxon>
        <taxon>Gunneridae</taxon>
        <taxon>Pentapetalae</taxon>
        <taxon>rosids</taxon>
        <taxon>malvids</taxon>
        <taxon>Malvales</taxon>
        <taxon>Malvaceae</taxon>
        <taxon>Byttnerioideae</taxon>
        <taxon>Theobroma</taxon>
    </lineage>
</organism>
<evidence type="ECO:0000313" key="6">
    <source>
        <dbReference type="EMBL" id="EOY28946.1"/>
    </source>
</evidence>
<dbReference type="Pfam" id="PF00249">
    <property type="entry name" value="Myb_DNA-binding"/>
    <property type="match status" value="1"/>
</dbReference>
<dbReference type="InterPro" id="IPR017930">
    <property type="entry name" value="Myb_dom"/>
</dbReference>
<dbReference type="SUPFAM" id="SSF46689">
    <property type="entry name" value="Homeodomain-like"/>
    <property type="match status" value="1"/>
</dbReference>
<accession>A0A061GH95</accession>
<dbReference type="EMBL" id="CM001884">
    <property type="protein sequence ID" value="EOY28945.1"/>
    <property type="molecule type" value="Genomic_DNA"/>
</dbReference>
<dbReference type="GO" id="GO:0005634">
    <property type="term" value="C:nucleus"/>
    <property type="evidence" value="ECO:0007669"/>
    <property type="project" value="UniProtKB-SubCell"/>
</dbReference>
<dbReference type="InParanoid" id="A0A061GH95"/>
<feature type="compositionally biased region" description="Polar residues" evidence="3">
    <location>
        <begin position="416"/>
        <end position="426"/>
    </location>
</feature>
<dbReference type="Proteomes" id="UP000026915">
    <property type="component" value="Chromosome 6"/>
</dbReference>
<feature type="compositionally biased region" description="Polar residues" evidence="3">
    <location>
        <begin position="303"/>
        <end position="321"/>
    </location>
</feature>
<dbReference type="PROSITE" id="PS50090">
    <property type="entry name" value="MYB_LIKE"/>
    <property type="match status" value="1"/>
</dbReference>
<dbReference type="Gramene" id="EOY28945">
    <property type="protein sequence ID" value="EOY28945"/>
    <property type="gene ID" value="TCM_030409"/>
</dbReference>
<dbReference type="PANTHER" id="PTHR46993">
    <property type="entry name" value="MYB TRANSCRIPTION FACTOR"/>
    <property type="match status" value="1"/>
</dbReference>
<evidence type="ECO:0000256" key="2">
    <source>
        <dbReference type="ARBA" id="ARBA00023242"/>
    </source>
</evidence>
<proteinExistence type="predicted"/>
<feature type="domain" description="Myb-like" evidence="4">
    <location>
        <begin position="451"/>
        <end position="505"/>
    </location>
</feature>
<protein>
    <submittedName>
        <fullName evidence="6">Uncharacterized protein isoform 1</fullName>
    </submittedName>
</protein>
<evidence type="ECO:0000259" key="4">
    <source>
        <dbReference type="PROSITE" id="PS50090"/>
    </source>
</evidence>
<feature type="region of interest" description="Disordered" evidence="3">
    <location>
        <begin position="288"/>
        <end position="435"/>
    </location>
</feature>
<feature type="domain" description="HTH myb-type" evidence="5">
    <location>
        <begin position="453"/>
        <end position="507"/>
    </location>
</feature>
<dbReference type="InterPro" id="IPR009057">
    <property type="entry name" value="Homeodomain-like_sf"/>
</dbReference>
<dbReference type="InterPro" id="IPR001005">
    <property type="entry name" value="SANT/Myb"/>
</dbReference>
<evidence type="ECO:0000313" key="7">
    <source>
        <dbReference type="Proteomes" id="UP000026915"/>
    </source>
</evidence>
<evidence type="ECO:0000256" key="3">
    <source>
        <dbReference type="SAM" id="MobiDB-lite"/>
    </source>
</evidence>
<dbReference type="PANTHER" id="PTHR46993:SF6">
    <property type="entry name" value="MYB TRANSCRIPTION FACTOR"/>
    <property type="match status" value="1"/>
</dbReference>